<comment type="caution">
    <text evidence="7">The sequence shown here is derived from an EMBL/GenBank/DDBJ whole genome shotgun (WGS) entry which is preliminary data.</text>
</comment>
<gene>
    <name evidence="7" type="ORF">DNG_09614</name>
</gene>
<evidence type="ECO:0000256" key="2">
    <source>
        <dbReference type="ARBA" id="ARBA00004240"/>
    </source>
</evidence>
<evidence type="ECO:0000313" key="7">
    <source>
        <dbReference type="EMBL" id="SPO06920.1"/>
    </source>
</evidence>
<evidence type="ECO:0000256" key="5">
    <source>
        <dbReference type="ARBA" id="ARBA00023128"/>
    </source>
</evidence>
<evidence type="ECO:0000313" key="8">
    <source>
        <dbReference type="Proteomes" id="UP001187682"/>
    </source>
</evidence>
<dbReference type="InterPro" id="IPR052374">
    <property type="entry name" value="SERAC1"/>
</dbReference>
<dbReference type="AlphaFoldDB" id="A0AAE8N615"/>
<dbReference type="GO" id="GO:0005739">
    <property type="term" value="C:mitochondrion"/>
    <property type="evidence" value="ECO:0007669"/>
    <property type="project" value="UniProtKB-SubCell"/>
</dbReference>
<comment type="subcellular location">
    <subcellularLocation>
        <location evidence="2">Endoplasmic reticulum</location>
    </subcellularLocation>
    <subcellularLocation>
        <location evidence="3">Membrane</location>
    </subcellularLocation>
    <subcellularLocation>
        <location evidence="1">Mitochondrion</location>
    </subcellularLocation>
</comment>
<dbReference type="GO" id="GO:0005783">
    <property type="term" value="C:endoplasmic reticulum"/>
    <property type="evidence" value="ECO:0007669"/>
    <property type="project" value="UniProtKB-SubCell"/>
</dbReference>
<dbReference type="PANTHER" id="PTHR48182:SF2">
    <property type="entry name" value="PROTEIN SERAC1"/>
    <property type="match status" value="1"/>
</dbReference>
<evidence type="ECO:0000256" key="6">
    <source>
        <dbReference type="ARBA" id="ARBA00023136"/>
    </source>
</evidence>
<evidence type="ECO:0000256" key="3">
    <source>
        <dbReference type="ARBA" id="ARBA00004370"/>
    </source>
</evidence>
<sequence>MHSSDSAAAEKGQSKTLTFRVDDIPVDDTLALIHNLEKIFDRDDSLRESAATLDCHSLVLKDKDHSCAIVSIKTLLSPGDLDTLLLKAGTGYPYDYSCVFNGITPLYACPSSANVDIIAVPGLGSHPIASWKSPTRNNVWLRDFLPKDLPNIRVLLYGYDTKLPGSLSKQSIEDLL</sequence>
<name>A0AAE8N615_9PEZI</name>
<keyword evidence="4" id="KW-0256">Endoplasmic reticulum</keyword>
<accession>A0AAE8N615</accession>
<proteinExistence type="predicted"/>
<evidence type="ECO:0000256" key="4">
    <source>
        <dbReference type="ARBA" id="ARBA00022824"/>
    </source>
</evidence>
<reference evidence="7" key="1">
    <citation type="submission" date="2018-03" db="EMBL/GenBank/DDBJ databases">
        <authorList>
            <person name="Guldener U."/>
        </authorList>
    </citation>
    <scope>NUCLEOTIDE SEQUENCE</scope>
</reference>
<protein>
    <submittedName>
        <fullName evidence="7">Uncharacterized protein</fullName>
    </submittedName>
</protein>
<organism evidence="7 8">
    <name type="scientific">Cephalotrichum gorgonifer</name>
    <dbReference type="NCBI Taxonomy" id="2041049"/>
    <lineage>
        <taxon>Eukaryota</taxon>
        <taxon>Fungi</taxon>
        <taxon>Dikarya</taxon>
        <taxon>Ascomycota</taxon>
        <taxon>Pezizomycotina</taxon>
        <taxon>Sordariomycetes</taxon>
        <taxon>Hypocreomycetidae</taxon>
        <taxon>Microascales</taxon>
        <taxon>Microascaceae</taxon>
        <taxon>Cephalotrichum</taxon>
    </lineage>
</organism>
<dbReference type="GO" id="GO:0016020">
    <property type="term" value="C:membrane"/>
    <property type="evidence" value="ECO:0007669"/>
    <property type="project" value="UniProtKB-SubCell"/>
</dbReference>
<dbReference type="PANTHER" id="PTHR48182">
    <property type="entry name" value="PROTEIN SERAC1"/>
    <property type="match status" value="1"/>
</dbReference>
<keyword evidence="8" id="KW-1185">Reference proteome</keyword>
<keyword evidence="5" id="KW-0496">Mitochondrion</keyword>
<dbReference type="EMBL" id="ONZQ02000017">
    <property type="protein sequence ID" value="SPO06920.1"/>
    <property type="molecule type" value="Genomic_DNA"/>
</dbReference>
<keyword evidence="6" id="KW-0472">Membrane</keyword>
<evidence type="ECO:0000256" key="1">
    <source>
        <dbReference type="ARBA" id="ARBA00004173"/>
    </source>
</evidence>
<dbReference type="Proteomes" id="UP001187682">
    <property type="component" value="Unassembled WGS sequence"/>
</dbReference>